<evidence type="ECO:0000256" key="1">
    <source>
        <dbReference type="HAMAP-Rule" id="MF_00226"/>
    </source>
</evidence>
<gene>
    <name evidence="3" type="ORF">SAMN06265218_109119</name>
</gene>
<dbReference type="OrthoDB" id="9801454at2"/>
<dbReference type="Gene3D" id="3.90.950.20">
    <property type="entry name" value="CinA-like"/>
    <property type="match status" value="1"/>
</dbReference>
<accession>A0A521DB27</accession>
<dbReference type="Pfam" id="PF18146">
    <property type="entry name" value="CinA_KH"/>
    <property type="match status" value="1"/>
</dbReference>
<dbReference type="PIRSF" id="PIRSF006728">
    <property type="entry name" value="CinA"/>
    <property type="match status" value="1"/>
</dbReference>
<evidence type="ECO:0000259" key="2">
    <source>
        <dbReference type="SMART" id="SM00852"/>
    </source>
</evidence>
<dbReference type="Gene3D" id="3.40.980.10">
    <property type="entry name" value="MoaB/Mog-like domain"/>
    <property type="match status" value="1"/>
</dbReference>
<dbReference type="AlphaFoldDB" id="A0A521DB27"/>
<evidence type="ECO:0000313" key="3">
    <source>
        <dbReference type="EMBL" id="SMO68927.1"/>
    </source>
</evidence>
<dbReference type="InterPro" id="IPR036653">
    <property type="entry name" value="CinA-like_C"/>
</dbReference>
<dbReference type="InterPro" id="IPR008135">
    <property type="entry name" value="Competence-induced_CinA"/>
</dbReference>
<dbReference type="CDD" id="cd00885">
    <property type="entry name" value="cinA"/>
    <property type="match status" value="1"/>
</dbReference>
<dbReference type="InterPro" id="IPR041424">
    <property type="entry name" value="CinA_KH"/>
</dbReference>
<protein>
    <recommendedName>
        <fullName evidence="1">CinA-like protein</fullName>
    </recommendedName>
</protein>
<comment type="similarity">
    <text evidence="1">Belongs to the CinA family.</text>
</comment>
<feature type="domain" description="MoaB/Mog" evidence="2">
    <location>
        <begin position="4"/>
        <end position="171"/>
    </location>
</feature>
<evidence type="ECO:0000313" key="4">
    <source>
        <dbReference type="Proteomes" id="UP000317593"/>
    </source>
</evidence>
<name>A0A521DB27_9BACT</name>
<dbReference type="Pfam" id="PF00994">
    <property type="entry name" value="MoCF_biosynth"/>
    <property type="match status" value="1"/>
</dbReference>
<dbReference type="NCBIfam" id="TIGR00200">
    <property type="entry name" value="cinA_nterm"/>
    <property type="match status" value="1"/>
</dbReference>
<keyword evidence="4" id="KW-1185">Reference proteome</keyword>
<organism evidence="3 4">
    <name type="scientific">Fodinibius sediminis</name>
    <dbReference type="NCBI Taxonomy" id="1214077"/>
    <lineage>
        <taxon>Bacteria</taxon>
        <taxon>Pseudomonadati</taxon>
        <taxon>Balneolota</taxon>
        <taxon>Balneolia</taxon>
        <taxon>Balneolales</taxon>
        <taxon>Balneolaceae</taxon>
        <taxon>Fodinibius</taxon>
    </lineage>
</organism>
<dbReference type="RefSeq" id="WP_142714704.1">
    <property type="nucleotide sequence ID" value="NZ_FXTH01000009.1"/>
</dbReference>
<dbReference type="InterPro" id="IPR050101">
    <property type="entry name" value="CinA"/>
</dbReference>
<dbReference type="NCBIfam" id="NF001813">
    <property type="entry name" value="PRK00549.1"/>
    <property type="match status" value="1"/>
</dbReference>
<dbReference type="Pfam" id="PF02464">
    <property type="entry name" value="CinA"/>
    <property type="match status" value="1"/>
</dbReference>
<dbReference type="EMBL" id="FXTH01000009">
    <property type="protein sequence ID" value="SMO68927.1"/>
    <property type="molecule type" value="Genomic_DNA"/>
</dbReference>
<proteinExistence type="inferred from homology"/>
<dbReference type="SUPFAM" id="SSF53218">
    <property type="entry name" value="Molybdenum cofactor biosynthesis proteins"/>
    <property type="match status" value="1"/>
</dbReference>
<dbReference type="PANTHER" id="PTHR13939">
    <property type="entry name" value="NICOTINAMIDE-NUCLEOTIDE AMIDOHYDROLASE PNCC"/>
    <property type="match status" value="1"/>
</dbReference>
<dbReference type="NCBIfam" id="TIGR00199">
    <property type="entry name" value="PncC_domain"/>
    <property type="match status" value="1"/>
</dbReference>
<dbReference type="HAMAP" id="MF_00226_B">
    <property type="entry name" value="CinA_B"/>
    <property type="match status" value="1"/>
</dbReference>
<dbReference type="NCBIfam" id="TIGR00177">
    <property type="entry name" value="molyb_syn"/>
    <property type="match status" value="1"/>
</dbReference>
<dbReference type="Proteomes" id="UP000317593">
    <property type="component" value="Unassembled WGS sequence"/>
</dbReference>
<dbReference type="PANTHER" id="PTHR13939:SF0">
    <property type="entry name" value="NMN AMIDOHYDROLASE-LIKE PROTEIN YFAY"/>
    <property type="match status" value="1"/>
</dbReference>
<reference evidence="3 4" key="1">
    <citation type="submission" date="2017-05" db="EMBL/GenBank/DDBJ databases">
        <authorList>
            <person name="Varghese N."/>
            <person name="Submissions S."/>
        </authorList>
    </citation>
    <scope>NUCLEOTIDE SEQUENCE [LARGE SCALE GENOMIC DNA]</scope>
    <source>
        <strain evidence="3 4">DSM 21194</strain>
    </source>
</reference>
<sequence length="430" mass="46952">MQCRIISIGDELLLGDTVNTNASWMAQALTEAGIDVERIDTIKDDLVVIKDVLEEALSSVDAVITTGGLGPTHDDMTKRAVTELWNSELVVHEPTLSFIREKFKKRNIPFSKSNYHQAEVPADCEVLFNKEGTAPGMWFERDGHRLAVLPGVPSEMKHLMREYILPKLTERQQGTEVRRTHYLLTSGIGESTLSDEVIGSLENFLTPSANISVAYLPSPSGTRIRIRGHAASEAELDERLKPVVAYIRDRAKSYLAGEGKELQLAEVVGKLLYEQGLTVSTAESCTGGALSNQLTDIAGSSRYVRGGIVAYANDVKITELDVAADDIKDAGAVSKTVALQMARGVARKMDTDIGLSTTGIAGPGGGTNGKPVGMVWIGFWSRKQHFALRAQFTKDRLANKERTTAVALEMVRRVLLDIPEMPYGLKKQLA</sequence>
<dbReference type="SMART" id="SM00852">
    <property type="entry name" value="MoCF_biosynth"/>
    <property type="match status" value="1"/>
</dbReference>
<dbReference type="InterPro" id="IPR036425">
    <property type="entry name" value="MoaB/Mog-like_dom_sf"/>
</dbReference>
<dbReference type="InterPro" id="IPR001453">
    <property type="entry name" value="MoaB/Mog_dom"/>
</dbReference>
<dbReference type="Gene3D" id="3.30.70.2860">
    <property type="match status" value="1"/>
</dbReference>
<dbReference type="InterPro" id="IPR008136">
    <property type="entry name" value="CinA_C"/>
</dbReference>
<dbReference type="SUPFAM" id="SSF142433">
    <property type="entry name" value="CinA-like"/>
    <property type="match status" value="1"/>
</dbReference>